<protein>
    <submittedName>
        <fullName evidence="2">ATP-binding protein</fullName>
    </submittedName>
</protein>
<organism evidence="2 4">
    <name type="scientific">Pseudoalteromonas maricaloris</name>
    <dbReference type="NCBI Taxonomy" id="184924"/>
    <lineage>
        <taxon>Bacteria</taxon>
        <taxon>Pseudomonadati</taxon>
        <taxon>Pseudomonadota</taxon>
        <taxon>Gammaproteobacteria</taxon>
        <taxon>Alteromonadales</taxon>
        <taxon>Pseudoalteromonadaceae</taxon>
        <taxon>Pseudoalteromonas</taxon>
    </lineage>
</organism>
<sequence>MEEKSTPNKPKTNEERLLRLETVFAEQSVIAINSNKIRGIATMKVICDLAEVDTNYVYGHIECPPDIAARYKDFHDRVQAFNKNFVNNKKKLQEHAVTEIQKYEQSVLQNHQLLKDKTDLQAQLERSKEKVLQLMAEKTHLQATATESNISPERNLASISDITITMISPDSLLEHDGKYNFHNSKARDKAWSTARAEFARLMKRKVPQRVYLLVGPPCSGKSTWAKKKDLYKDRHAVIIDATNLTAGERATWIMQSQKANDVKICVVRFLTDYVTLAARNLKRSHKKIDPDILEKKFHSVEEVDPSFEEIDEVIYVRDDNEY</sequence>
<keyword evidence="5" id="KW-1185">Reference proteome</keyword>
<accession>A0A8I2KNI2</accession>
<keyword evidence="1" id="KW-0175">Coiled coil</keyword>
<dbReference type="SUPFAM" id="SSF52540">
    <property type="entry name" value="P-loop containing nucleoside triphosphate hydrolases"/>
    <property type="match status" value="1"/>
</dbReference>
<evidence type="ECO:0000313" key="2">
    <source>
        <dbReference type="EMBL" id="NLR22806.1"/>
    </source>
</evidence>
<dbReference type="Proteomes" id="UP000646877">
    <property type="component" value="Unassembled WGS sequence"/>
</dbReference>
<dbReference type="Proteomes" id="UP001304419">
    <property type="component" value="Chromosome 2"/>
</dbReference>
<reference evidence="3 5" key="2">
    <citation type="submission" date="2023-10" db="EMBL/GenBank/DDBJ databases">
        <title>To unveil natural product biosynthetic capacity in Pseudoalteromonas.</title>
        <authorList>
            <person name="Wang J."/>
        </authorList>
    </citation>
    <scope>NUCLEOTIDE SEQUENCE [LARGE SCALE GENOMIC DNA]</scope>
    <source>
        <strain evidence="3 5">DSM 15914</strain>
    </source>
</reference>
<dbReference type="RefSeq" id="WP_193522195.1">
    <property type="nucleotide sequence ID" value="NZ_CBCSDF010000009.1"/>
</dbReference>
<dbReference type="Gene3D" id="3.40.50.300">
    <property type="entry name" value="P-loop containing nucleotide triphosphate hydrolases"/>
    <property type="match status" value="1"/>
</dbReference>
<name>A0A8I2KNI2_9GAMM</name>
<feature type="coiled-coil region" evidence="1">
    <location>
        <begin position="110"/>
        <end position="144"/>
    </location>
</feature>
<dbReference type="GO" id="GO:0005524">
    <property type="term" value="F:ATP binding"/>
    <property type="evidence" value="ECO:0007669"/>
    <property type="project" value="UniProtKB-KW"/>
</dbReference>
<dbReference type="InterPro" id="IPR027417">
    <property type="entry name" value="P-loop_NTPase"/>
</dbReference>
<keyword evidence="2" id="KW-0547">Nucleotide-binding</keyword>
<reference evidence="2" key="1">
    <citation type="submission" date="2019-10" db="EMBL/GenBank/DDBJ databases">
        <authorList>
            <person name="Paulsen S."/>
        </authorList>
    </citation>
    <scope>NUCLEOTIDE SEQUENCE</scope>
    <source>
        <strain evidence="2">LMG 19692</strain>
    </source>
</reference>
<evidence type="ECO:0000313" key="4">
    <source>
        <dbReference type="Proteomes" id="UP000646877"/>
    </source>
</evidence>
<keyword evidence="2" id="KW-0067">ATP-binding</keyword>
<gene>
    <name evidence="2" type="ORF">F9Y85_16150</name>
    <name evidence="3" type="ORF">R5H13_24405</name>
</gene>
<evidence type="ECO:0000256" key="1">
    <source>
        <dbReference type="SAM" id="Coils"/>
    </source>
</evidence>
<dbReference type="AlphaFoldDB" id="A0A8I2KNI2"/>
<dbReference type="EMBL" id="WEIA01000010">
    <property type="protein sequence ID" value="NLR22806.1"/>
    <property type="molecule type" value="Genomic_DNA"/>
</dbReference>
<evidence type="ECO:0000313" key="5">
    <source>
        <dbReference type="Proteomes" id="UP001304419"/>
    </source>
</evidence>
<evidence type="ECO:0000313" key="3">
    <source>
        <dbReference type="EMBL" id="WOX31013.1"/>
    </source>
</evidence>
<dbReference type="CDD" id="cd02019">
    <property type="entry name" value="NK"/>
    <property type="match status" value="1"/>
</dbReference>
<proteinExistence type="predicted"/>
<dbReference type="EMBL" id="CP137579">
    <property type="protein sequence ID" value="WOX31013.1"/>
    <property type="molecule type" value="Genomic_DNA"/>
</dbReference>